<evidence type="ECO:0000259" key="4">
    <source>
        <dbReference type="Pfam" id="PF14988"/>
    </source>
</evidence>
<dbReference type="EMBL" id="CALNXK010000058">
    <property type="protein sequence ID" value="CAH3136699.1"/>
    <property type="molecule type" value="Genomic_DNA"/>
</dbReference>
<sequence>MPAKKKGKKKGKGSSKGENEGEEGGGRPEPTGKEQELRKELEVLTEKLSNLKREVEELRKENEWLQEEAHQTRLESHEYMSYMAKKTQKRQTTIISLSDSNQQELENIKKQREQMLKEYQDKKQALKQLLLEKEADLALTNSELAELEEYQTLQRDQKAEIARLEQEVHTMRGKHSEAIQKLKSQFLREKRTYQKESDEKIQEMAQQASQATKQCLDEHTRKIKEENGVLRKELLQLIKRTRALHEHRRELEEQHKRLLRELQYSRDLKKLRGSRQNRLHKNFGINEEMEENKQT</sequence>
<evidence type="ECO:0000256" key="2">
    <source>
        <dbReference type="SAM" id="Coils"/>
    </source>
</evidence>
<dbReference type="InterPro" id="IPR032777">
    <property type="entry name" value="DUF4515"/>
</dbReference>
<dbReference type="PANTHER" id="PTHR14845">
    <property type="entry name" value="COILED-COIL DOMAIN-CONTAINING 166"/>
    <property type="match status" value="1"/>
</dbReference>
<name>A0ABN8P7F8_9CNID</name>
<keyword evidence="1 2" id="KW-0175">Coiled coil</keyword>
<feature type="compositionally biased region" description="Basic and acidic residues" evidence="3">
    <location>
        <begin position="15"/>
        <end position="40"/>
    </location>
</feature>
<feature type="compositionally biased region" description="Basic residues" evidence="3">
    <location>
        <begin position="1"/>
        <end position="13"/>
    </location>
</feature>
<evidence type="ECO:0000256" key="3">
    <source>
        <dbReference type="SAM" id="MobiDB-lite"/>
    </source>
</evidence>
<feature type="coiled-coil region" evidence="2">
    <location>
        <begin position="241"/>
        <end position="268"/>
    </location>
</feature>
<evidence type="ECO:0000313" key="5">
    <source>
        <dbReference type="EMBL" id="CAH3136699.1"/>
    </source>
</evidence>
<dbReference type="PANTHER" id="PTHR14845:SF0">
    <property type="entry name" value="DUF4515 DOMAIN-CONTAINING PROTEIN"/>
    <property type="match status" value="1"/>
</dbReference>
<keyword evidence="6" id="KW-1185">Reference proteome</keyword>
<comment type="caution">
    <text evidence="5">The sequence shown here is derived from an EMBL/GenBank/DDBJ whole genome shotgun (WGS) entry which is preliminary data.</text>
</comment>
<organism evidence="5 6">
    <name type="scientific">Porites lobata</name>
    <dbReference type="NCBI Taxonomy" id="104759"/>
    <lineage>
        <taxon>Eukaryota</taxon>
        <taxon>Metazoa</taxon>
        <taxon>Cnidaria</taxon>
        <taxon>Anthozoa</taxon>
        <taxon>Hexacorallia</taxon>
        <taxon>Scleractinia</taxon>
        <taxon>Fungiina</taxon>
        <taxon>Poritidae</taxon>
        <taxon>Porites</taxon>
    </lineage>
</organism>
<evidence type="ECO:0000256" key="1">
    <source>
        <dbReference type="ARBA" id="ARBA00023054"/>
    </source>
</evidence>
<gene>
    <name evidence="5" type="ORF">PLOB_00038590</name>
</gene>
<feature type="domain" description="DUF4515" evidence="4">
    <location>
        <begin position="76"/>
        <end position="265"/>
    </location>
</feature>
<accession>A0ABN8P7F8</accession>
<proteinExistence type="predicted"/>
<protein>
    <recommendedName>
        <fullName evidence="4">DUF4515 domain-containing protein</fullName>
    </recommendedName>
</protein>
<reference evidence="5 6" key="1">
    <citation type="submission" date="2022-05" db="EMBL/GenBank/DDBJ databases">
        <authorList>
            <consortium name="Genoscope - CEA"/>
            <person name="William W."/>
        </authorList>
    </citation>
    <scope>NUCLEOTIDE SEQUENCE [LARGE SCALE GENOMIC DNA]</scope>
</reference>
<evidence type="ECO:0000313" key="6">
    <source>
        <dbReference type="Proteomes" id="UP001159405"/>
    </source>
</evidence>
<dbReference type="Pfam" id="PF14988">
    <property type="entry name" value="DUF4515"/>
    <property type="match status" value="1"/>
</dbReference>
<dbReference type="Proteomes" id="UP001159405">
    <property type="component" value="Unassembled WGS sequence"/>
</dbReference>
<feature type="region of interest" description="Disordered" evidence="3">
    <location>
        <begin position="1"/>
        <end position="40"/>
    </location>
</feature>